<keyword evidence="1" id="KW-0175">Coiled coil</keyword>
<dbReference type="KEGG" id="nta:107790761"/>
<dbReference type="AlphaFoldDB" id="A0A1S3ZV52"/>
<accession>A0A1S3ZV52</accession>
<dbReference type="RefSeq" id="XP_016468209.1">
    <property type="nucleotide sequence ID" value="XM_016612723.1"/>
</dbReference>
<sequence length="454" mass="51795">MYKLLSEQLEGEVKNLRAELDVAQKEHADLLEQVKIFEVSDDELDTVSNGLNPKVQKKIDRVDQLQAEMDEVKAMAEEWNGKMDRLASEKETAREQLASAEAQLRSVKEKAETRSRKIEDLQSQLGPAVAARDTFARELEAAKSVAEITRVDTKEMVDQYKADAEVAQEHLNTIVKYVKWQSRRKALEEVHAWGSDLSAELEYPEDEEDSECSGESEDRENPDGPEARKLSQKQLEREMDRGWLELAETDISAQSQKRKARRSVNSARRSMNSTCRSVNNARRSVNSAPQMVRTRTTGSAEQAPRILLGPQEAGAELEDELEAEEGHVSQLEHRLERLGEEFILLPLVFQSSEFTLKAAGISGQQLMLSLLRMFHRRSDLAEARKLSQEQLERELDRGWLELADTDISAHLRNRKSASKNAEAKLAACWFFSKKREQCWQKREQCPQMQNWAAT</sequence>
<feature type="coiled-coil region" evidence="1">
    <location>
        <begin position="6"/>
        <end position="124"/>
    </location>
</feature>
<proteinExistence type="predicted"/>
<evidence type="ECO:0000313" key="3">
    <source>
        <dbReference type="RefSeq" id="XP_016468209.1"/>
    </source>
</evidence>
<feature type="coiled-coil region" evidence="1">
    <location>
        <begin position="314"/>
        <end position="341"/>
    </location>
</feature>
<feature type="region of interest" description="Disordered" evidence="2">
    <location>
        <begin position="251"/>
        <end position="300"/>
    </location>
</feature>
<protein>
    <submittedName>
        <fullName evidence="3">Myosin-11-like</fullName>
    </submittedName>
</protein>
<feature type="region of interest" description="Disordered" evidence="2">
    <location>
        <begin position="198"/>
        <end position="233"/>
    </location>
</feature>
<evidence type="ECO:0000256" key="2">
    <source>
        <dbReference type="SAM" id="MobiDB-lite"/>
    </source>
</evidence>
<gene>
    <name evidence="3" type="primary">LOC107790761</name>
</gene>
<dbReference type="OrthoDB" id="10255522at2759"/>
<name>A0A1S3ZV52_TOBAC</name>
<feature type="compositionally biased region" description="Basic and acidic residues" evidence="2">
    <location>
        <begin position="219"/>
        <end position="233"/>
    </location>
</feature>
<organism evidence="3">
    <name type="scientific">Nicotiana tabacum</name>
    <name type="common">Common tobacco</name>
    <dbReference type="NCBI Taxonomy" id="4097"/>
    <lineage>
        <taxon>Eukaryota</taxon>
        <taxon>Viridiplantae</taxon>
        <taxon>Streptophyta</taxon>
        <taxon>Embryophyta</taxon>
        <taxon>Tracheophyta</taxon>
        <taxon>Spermatophyta</taxon>
        <taxon>Magnoliopsida</taxon>
        <taxon>eudicotyledons</taxon>
        <taxon>Gunneridae</taxon>
        <taxon>Pentapetalae</taxon>
        <taxon>asterids</taxon>
        <taxon>lamiids</taxon>
        <taxon>Solanales</taxon>
        <taxon>Solanaceae</taxon>
        <taxon>Nicotianoideae</taxon>
        <taxon>Nicotianeae</taxon>
        <taxon>Nicotiana</taxon>
    </lineage>
</organism>
<dbReference type="PaxDb" id="4097-A0A1S3ZV52"/>
<evidence type="ECO:0000256" key="1">
    <source>
        <dbReference type="SAM" id="Coils"/>
    </source>
</evidence>
<dbReference type="Gene3D" id="1.10.287.1490">
    <property type="match status" value="1"/>
</dbReference>
<feature type="compositionally biased region" description="Polar residues" evidence="2">
    <location>
        <begin position="263"/>
        <end position="300"/>
    </location>
</feature>
<feature type="compositionally biased region" description="Acidic residues" evidence="2">
    <location>
        <begin position="202"/>
        <end position="218"/>
    </location>
</feature>
<reference evidence="3" key="1">
    <citation type="submission" date="2025-08" db="UniProtKB">
        <authorList>
            <consortium name="RefSeq"/>
        </authorList>
    </citation>
    <scope>IDENTIFICATION</scope>
</reference>